<keyword evidence="3" id="KW-0808">Transferase</keyword>
<dbReference type="GO" id="GO:0005634">
    <property type="term" value="C:nucleus"/>
    <property type="evidence" value="ECO:0007669"/>
    <property type="project" value="UniProtKB-SubCell"/>
</dbReference>
<dbReference type="Gene3D" id="3.30.720.50">
    <property type="match status" value="1"/>
</dbReference>
<dbReference type="Gene3D" id="3.40.220.10">
    <property type="entry name" value="Leucine Aminopeptidase, subunit E, domain 1"/>
    <property type="match status" value="3"/>
</dbReference>
<dbReference type="InterPro" id="IPR057046">
    <property type="entry name" value="PARP14_KH_4"/>
</dbReference>
<comment type="subcellular location">
    <subcellularLocation>
        <location evidence="1">Nucleus</location>
    </subcellularLocation>
</comment>
<dbReference type="InterPro" id="IPR057048">
    <property type="entry name" value="PARP14_KH_6"/>
</dbReference>
<dbReference type="InterPro" id="IPR054596">
    <property type="entry name" value="PARP14_WWE"/>
</dbReference>
<dbReference type="Pfam" id="PF23249">
    <property type="entry name" value="KH_PARP14_3"/>
    <property type="match status" value="1"/>
</dbReference>
<dbReference type="Pfam" id="PF23253">
    <property type="entry name" value="KH_PARP14_6"/>
    <property type="match status" value="1"/>
</dbReference>
<feature type="domain" description="Macro" evidence="7">
    <location>
        <begin position="974"/>
        <end position="1161"/>
    </location>
</feature>
<dbReference type="Pfam" id="PF23085">
    <property type="entry name" value="RRM_PARP14_3"/>
    <property type="match status" value="1"/>
</dbReference>
<feature type="non-terminal residue" evidence="8">
    <location>
        <position position="1588"/>
    </location>
</feature>
<keyword evidence="9" id="KW-1185">Reference proteome</keyword>
<dbReference type="EMBL" id="WNYA01002091">
    <property type="protein sequence ID" value="KAG8544652.1"/>
    <property type="molecule type" value="Genomic_DNA"/>
</dbReference>
<keyword evidence="4" id="KW-0520">NAD</keyword>
<evidence type="ECO:0000313" key="9">
    <source>
        <dbReference type="Proteomes" id="UP000824782"/>
    </source>
</evidence>
<gene>
    <name evidence="8" type="ORF">GDO81_022120</name>
</gene>
<dbReference type="GO" id="GO:0003950">
    <property type="term" value="F:NAD+ poly-ADP-ribosyltransferase activity"/>
    <property type="evidence" value="ECO:0007669"/>
    <property type="project" value="TreeGrafter"/>
</dbReference>
<accession>A0AAV6ZBB5</accession>
<dbReference type="GO" id="GO:0070212">
    <property type="term" value="P:protein poly-ADP-ribosylation"/>
    <property type="evidence" value="ECO:0007669"/>
    <property type="project" value="TreeGrafter"/>
</dbReference>
<dbReference type="InterPro" id="IPR057049">
    <property type="entry name" value="PARP14_KH_8"/>
</dbReference>
<dbReference type="Pfam" id="PF01661">
    <property type="entry name" value="Macro"/>
    <property type="match status" value="3"/>
</dbReference>
<dbReference type="Gene3D" id="3.30.70.330">
    <property type="match status" value="1"/>
</dbReference>
<dbReference type="SMART" id="SM00506">
    <property type="entry name" value="A1pp"/>
    <property type="match status" value="3"/>
</dbReference>
<dbReference type="InterPro" id="IPR043472">
    <property type="entry name" value="Macro_dom-like"/>
</dbReference>
<evidence type="ECO:0000256" key="2">
    <source>
        <dbReference type="ARBA" id="ARBA00022676"/>
    </source>
</evidence>
<dbReference type="InterPro" id="IPR012677">
    <property type="entry name" value="Nucleotide-bd_a/b_plait_sf"/>
</dbReference>
<sequence length="1588" mass="176597">VRDRVLQAGSHVLEIPGGRTLQLDVSDVSAQGGATTQEASGTPRREDPLRSPGKSSVPVITGAGAKVSKYEPGGQVEQLRSNMVLIKNVQDAHKLDMMTLLIENVSNRNGETDFYLERIPEIQAAVVTFTCDIDIFGFCEKFSKNRRAIEWKQTANPLEETRSLRAEELPPKTGEDYITLYFESSKLGGYKVEDAVMIPEEEAAVITFSDPQIVKVLLQKEHIIEKKAISVYPYYPALDIVLYGKKRPCVERPQPIQNPISPYILRFIWKDARLRESIEKSMSDKKCEMIWPDLSCSNPIITLKFPDGLSAQHRTMAKVARTWTDTVSTEFSLIISRYRVIDCKMNPFAWEDIKAETSTDAYHGVLVSPNTDSDKVFLAGAIKDVNKIEQNFRKMVEEVTQKAERESQVTTMKVPMSAALYHILCNSGLKKQILAKVPELKMEYDTSTHNVTLTGLQNEALLAKCEILNVQQKLKSKYVQLSPHVLQFLMSTDNDEVSCLLLVRHNINALIEVEENAIKLTGYTKKDLVDAEEQIRKEVISKQIPVDDKNILRGPEWKSLQSHLLESLSSETSTVIIEEAENHVLVTGLAASVHKSFKEIHEFVEKNTPMQKNIQVRSMAVMQFIQEKNSLDELKQINVRVAFRCRNIHLSGTKTYVEEATSHVQKVLSSIFWDTLLIDKPGAKKHYLANEKMYITCAKNNYNCVIHLQKDEDDEDLPKDDADPGESLYQVPLPQGVTISVYRGNLCRHNADAIVNAANEDLKHIGGLAQALLLAAGPKLQDDCDQIVRRQGSLYPGESVITDAGNLPCKQVIHTVGPRWNSNSAPRCKDLLQKAIISSLSLAAEHGHRCIAIPAISSGIFGFPIQTCAQTIIEAIKEFVEGKGRSSSITRIDLVDNKDETITAFTKSLKEQFGDQTLAKYTVKRANEITPERRGKGEMPPTSRQGEMPPTSRQGEMPPTSRQGEMPPPRLQGAATGQTIVTQNIVIGVKEGLLQDTTTDVIVNSVGKDLDLSSGGASRALHEKAGPQLQGLLAKEASGASVADGSMFVTGGGNLSCNIVIHVIVPSWDRGKGSSEKILRKIIQRCMDKAEKRQLRSITFPAIGTGLLGFPKSFVASVMFDEVLRFSSSSGNQSLQQVTFMLHPNDRETIQEFSKELNERKRKNPAAGDQTIKPVPKAKPKALASSAFFGAVKNLNLGIHEMRVGSITYQVKTGDITKEDTDIIVNSTDQNFNLRSGVSKAILEAAGPAVQDECTILASQNKKSSHIVTQSGNLLCKQILHVHGRNSEDGVRDFIAESLQECARLQASSVAFPAIGTGLGSVASALVADIILDAVTEFARSQSSSGLQTVKVVIFQQQMLQDFYASMKKKEGTDLPKQTSLLSKINSFFSYFTSKPNEETEPKVFELRENIEPAVFHLCAGTRNDVRDASSWLQDLILREQHQNLITDDWILEFDEKDHHILSQDQRKLGVSVSFQAPGSTVKISGLTRDVLEMTNIIQDMIKKVREKKTREREAELCSNLVEWRYHDGTRTVAFDRMINLDLEKAKDKTIPTLDIEVQGVTYTVVLELKSMRDPKGNEMKIERVSKH</sequence>
<dbReference type="InterPro" id="IPR057043">
    <property type="entry name" value="PARP14_KH_2"/>
</dbReference>
<dbReference type="InterPro" id="IPR057047">
    <property type="entry name" value="PARP14_KH_5"/>
</dbReference>
<keyword evidence="5" id="KW-0539">Nucleus</keyword>
<evidence type="ECO:0000313" key="8">
    <source>
        <dbReference type="EMBL" id="KAG8544652.1"/>
    </source>
</evidence>
<dbReference type="InterPro" id="IPR037197">
    <property type="entry name" value="WWE_dom_sf"/>
</dbReference>
<dbReference type="CDD" id="cd02903">
    <property type="entry name" value="Macro_BAL-like"/>
    <property type="match status" value="2"/>
</dbReference>
<dbReference type="GO" id="GO:0005737">
    <property type="term" value="C:cytoplasm"/>
    <property type="evidence" value="ECO:0007669"/>
    <property type="project" value="TreeGrafter"/>
</dbReference>
<dbReference type="Pfam" id="PF23251">
    <property type="entry name" value="KH_PARP14_4"/>
    <property type="match status" value="1"/>
</dbReference>
<feature type="non-terminal residue" evidence="8">
    <location>
        <position position="1"/>
    </location>
</feature>
<evidence type="ECO:0000256" key="1">
    <source>
        <dbReference type="ARBA" id="ARBA00004123"/>
    </source>
</evidence>
<reference evidence="8" key="1">
    <citation type="thesis" date="2020" institute="ProQuest LLC" country="789 East Eisenhower Parkway, Ann Arbor, MI, USA">
        <title>Comparative Genomics and Chromosome Evolution.</title>
        <authorList>
            <person name="Mudd A.B."/>
        </authorList>
    </citation>
    <scope>NUCLEOTIDE SEQUENCE</scope>
    <source>
        <strain evidence="8">237g6f4</strain>
        <tissue evidence="8">Blood</tissue>
    </source>
</reference>
<dbReference type="GO" id="GO:0010629">
    <property type="term" value="P:negative regulation of gene expression"/>
    <property type="evidence" value="ECO:0007669"/>
    <property type="project" value="TreeGrafter"/>
</dbReference>
<feature type="compositionally biased region" description="Basic and acidic residues" evidence="6">
    <location>
        <begin position="925"/>
        <end position="937"/>
    </location>
</feature>
<evidence type="ECO:0000256" key="3">
    <source>
        <dbReference type="ARBA" id="ARBA00022679"/>
    </source>
</evidence>
<organism evidence="8 9">
    <name type="scientific">Engystomops pustulosus</name>
    <name type="common">Tungara frog</name>
    <name type="synonym">Physalaemus pustulosus</name>
    <dbReference type="NCBI Taxonomy" id="76066"/>
    <lineage>
        <taxon>Eukaryota</taxon>
        <taxon>Metazoa</taxon>
        <taxon>Chordata</taxon>
        <taxon>Craniata</taxon>
        <taxon>Vertebrata</taxon>
        <taxon>Euteleostomi</taxon>
        <taxon>Amphibia</taxon>
        <taxon>Batrachia</taxon>
        <taxon>Anura</taxon>
        <taxon>Neobatrachia</taxon>
        <taxon>Hyloidea</taxon>
        <taxon>Leptodactylidae</taxon>
        <taxon>Leiuperinae</taxon>
        <taxon>Engystomops</taxon>
    </lineage>
</organism>
<name>A0AAV6ZBB5_ENGPU</name>
<dbReference type="PANTHER" id="PTHR14453:SF104">
    <property type="entry name" value="POLY [ADP-RIBOSE] POLYMERASE"/>
    <property type="match status" value="1"/>
</dbReference>
<feature type="region of interest" description="Disordered" evidence="6">
    <location>
        <begin position="30"/>
        <end position="56"/>
    </location>
</feature>
<evidence type="ECO:0000256" key="4">
    <source>
        <dbReference type="ARBA" id="ARBA00023027"/>
    </source>
</evidence>
<comment type="caution">
    <text evidence="8">The sequence shown here is derived from an EMBL/GenBank/DDBJ whole genome shotgun (WGS) entry which is preliminary data.</text>
</comment>
<dbReference type="PANTHER" id="PTHR14453">
    <property type="entry name" value="PARP/ZINC FINGER CCCH TYPE DOMAIN CONTAINING PROTEIN"/>
    <property type="match status" value="1"/>
</dbReference>
<dbReference type="Pfam" id="PF22005">
    <property type="entry name" value="WWE_1"/>
    <property type="match status" value="1"/>
</dbReference>
<dbReference type="SUPFAM" id="SSF52949">
    <property type="entry name" value="Macro domain-like"/>
    <property type="match status" value="3"/>
</dbReference>
<dbReference type="SUPFAM" id="SSF117839">
    <property type="entry name" value="WWE domain"/>
    <property type="match status" value="1"/>
</dbReference>
<dbReference type="InterPro" id="IPR057044">
    <property type="entry name" value="PARP14_KH_1"/>
</dbReference>
<dbReference type="CDD" id="cd02907">
    <property type="entry name" value="Macro_Af1521_BAL-like"/>
    <property type="match status" value="1"/>
</dbReference>
<dbReference type="InterPro" id="IPR057050">
    <property type="entry name" value="RRM_PARP14_2"/>
</dbReference>
<evidence type="ECO:0000256" key="5">
    <source>
        <dbReference type="ARBA" id="ARBA00023242"/>
    </source>
</evidence>
<dbReference type="InterPro" id="IPR057045">
    <property type="entry name" value="PARP14_KH_3"/>
</dbReference>
<keyword evidence="2" id="KW-0328">Glycosyltransferase</keyword>
<evidence type="ECO:0000259" key="7">
    <source>
        <dbReference type="PROSITE" id="PS51154"/>
    </source>
</evidence>
<dbReference type="Pfam" id="PF23254">
    <property type="entry name" value="KH_PARP14_8"/>
    <property type="match status" value="1"/>
</dbReference>
<dbReference type="InterPro" id="IPR052056">
    <property type="entry name" value="Mono-ARTD/PARP"/>
</dbReference>
<dbReference type="InterPro" id="IPR002589">
    <property type="entry name" value="Macro_dom"/>
</dbReference>
<dbReference type="PROSITE" id="PS51154">
    <property type="entry name" value="MACRO"/>
    <property type="match status" value="3"/>
</dbReference>
<evidence type="ECO:0000256" key="6">
    <source>
        <dbReference type="SAM" id="MobiDB-lite"/>
    </source>
</evidence>
<dbReference type="GO" id="GO:0003714">
    <property type="term" value="F:transcription corepressor activity"/>
    <property type="evidence" value="ECO:0007669"/>
    <property type="project" value="TreeGrafter"/>
</dbReference>
<feature type="region of interest" description="Disordered" evidence="6">
    <location>
        <begin position="925"/>
        <end position="973"/>
    </location>
</feature>
<feature type="compositionally biased region" description="Polar residues" evidence="6">
    <location>
        <begin position="30"/>
        <end position="40"/>
    </location>
</feature>
<dbReference type="GO" id="GO:1990404">
    <property type="term" value="F:NAD+-protein mono-ADP-ribosyltransferase activity"/>
    <property type="evidence" value="ECO:0007669"/>
    <property type="project" value="TreeGrafter"/>
</dbReference>
<dbReference type="Pfam" id="PF23252">
    <property type="entry name" value="KH_PARP14_5"/>
    <property type="match status" value="1"/>
</dbReference>
<feature type="domain" description="Macro" evidence="7">
    <location>
        <begin position="726"/>
        <end position="913"/>
    </location>
</feature>
<dbReference type="Pfam" id="PF23084">
    <property type="entry name" value="KH_PARP14_1"/>
    <property type="match status" value="1"/>
</dbReference>
<proteinExistence type="predicted"/>
<protein>
    <recommendedName>
        <fullName evidence="7">Macro domain-containing protein</fullName>
    </recommendedName>
</protein>
<dbReference type="Proteomes" id="UP000824782">
    <property type="component" value="Unassembled WGS sequence"/>
</dbReference>
<feature type="domain" description="Macro" evidence="7">
    <location>
        <begin position="1196"/>
        <end position="1371"/>
    </location>
</feature>
<dbReference type="Pfam" id="PF23245">
    <property type="entry name" value="RRM_PARP14_2"/>
    <property type="match status" value="1"/>
</dbReference>
<dbReference type="Pfam" id="PF23248">
    <property type="entry name" value="KH_PARP14_2"/>
    <property type="match status" value="1"/>
</dbReference>